<organism evidence="4 5">
    <name type="scientific">Escherichia coli</name>
    <dbReference type="NCBI Taxonomy" id="562"/>
    <lineage>
        <taxon>Bacteria</taxon>
        <taxon>Pseudomonadati</taxon>
        <taxon>Pseudomonadota</taxon>
        <taxon>Gammaproteobacteria</taxon>
        <taxon>Enterobacterales</taxon>
        <taxon>Enterobacteriaceae</taxon>
        <taxon>Escherichia</taxon>
    </lineage>
</organism>
<evidence type="ECO:0000256" key="2">
    <source>
        <dbReference type="ARBA" id="ARBA00023125"/>
    </source>
</evidence>
<evidence type="ECO:0000313" key="4">
    <source>
        <dbReference type="EMBL" id="NEM88106.1"/>
    </source>
</evidence>
<gene>
    <name evidence="4" type="ORF">G3V95_21960</name>
</gene>
<evidence type="ECO:0000313" key="5">
    <source>
        <dbReference type="Proteomes" id="UP000469708"/>
    </source>
</evidence>
<dbReference type="GO" id="GO:0005829">
    <property type="term" value="C:cytosol"/>
    <property type="evidence" value="ECO:0007669"/>
    <property type="project" value="TreeGrafter"/>
</dbReference>
<dbReference type="GO" id="GO:0000976">
    <property type="term" value="F:transcription cis-regulatory region binding"/>
    <property type="evidence" value="ECO:0007669"/>
    <property type="project" value="TreeGrafter"/>
</dbReference>
<dbReference type="Gene3D" id="1.10.10.60">
    <property type="entry name" value="Homeodomain-like"/>
    <property type="match status" value="1"/>
</dbReference>
<sequence>MDVACSVVLIRYPIDIFLEKEKVSLDAGSVMLVARNIRGLFCAYADRVKMADISNSVVNQYLERECELTEYTPTKMPLYLMSDIYNTELAEALITQHSESSDTLKDFSVITAFSCISLFATDRRLPLFLSGAVNNISCKVRAIIQTDISAGWMLGVIALQLHMSESLLKRKLKDEGYSFSRLLLEERMRVAVNLVCFQRECGQAIAEKCGYSSKSYFISVFHQYYGAPPESYAYLQKADVI</sequence>
<keyword evidence="2" id="KW-0238">DNA-binding</keyword>
<dbReference type="GO" id="GO:0003700">
    <property type="term" value="F:DNA-binding transcription factor activity"/>
    <property type="evidence" value="ECO:0007669"/>
    <property type="project" value="InterPro"/>
</dbReference>
<dbReference type="PANTHER" id="PTHR47894:SF4">
    <property type="entry name" value="HTH-TYPE TRANSCRIPTIONAL REGULATOR GADX"/>
    <property type="match status" value="1"/>
</dbReference>
<dbReference type="InterPro" id="IPR018060">
    <property type="entry name" value="HTH_AraC"/>
</dbReference>
<evidence type="ECO:0000256" key="3">
    <source>
        <dbReference type="ARBA" id="ARBA00023163"/>
    </source>
</evidence>
<comment type="caution">
    <text evidence="4">The sequence shown here is derived from an EMBL/GenBank/DDBJ whole genome shotgun (WGS) entry which is preliminary data.</text>
</comment>
<name>A0A0H0JQ41_ECOLX</name>
<reference evidence="4 5" key="1">
    <citation type="submission" date="2020-02" db="EMBL/GenBank/DDBJ databases">
        <authorList>
            <person name="Subbiah M."/>
            <person name="Call D."/>
        </authorList>
    </citation>
    <scope>NUCLEOTIDE SEQUENCE [LARGE SCALE GENOMIC DNA]</scope>
    <source>
        <strain evidence="4 5">8375wC2</strain>
    </source>
</reference>
<dbReference type="EMBL" id="JAAGYI010000057">
    <property type="protein sequence ID" value="NEM88106.1"/>
    <property type="molecule type" value="Genomic_DNA"/>
</dbReference>
<dbReference type="SMART" id="SM00342">
    <property type="entry name" value="HTH_ARAC"/>
    <property type="match status" value="1"/>
</dbReference>
<dbReference type="Pfam" id="PF12833">
    <property type="entry name" value="HTH_18"/>
    <property type="match status" value="1"/>
</dbReference>
<dbReference type="PROSITE" id="PS01124">
    <property type="entry name" value="HTH_ARAC_FAMILY_2"/>
    <property type="match status" value="1"/>
</dbReference>
<dbReference type="PANTHER" id="PTHR47894">
    <property type="entry name" value="HTH-TYPE TRANSCRIPTIONAL REGULATOR GADX"/>
    <property type="match status" value="1"/>
</dbReference>
<dbReference type="Proteomes" id="UP000469708">
    <property type="component" value="Unassembled WGS sequence"/>
</dbReference>
<proteinExistence type="predicted"/>
<protein>
    <submittedName>
        <fullName evidence="4">Helix-turn-helix domain-containing protein</fullName>
    </submittedName>
</protein>
<keyword evidence="3" id="KW-0804">Transcription</keyword>
<dbReference type="RefSeq" id="WP_000382066.1">
    <property type="nucleotide sequence ID" value="NZ_BFKT01000113.1"/>
</dbReference>
<dbReference type="InterPro" id="IPR009057">
    <property type="entry name" value="Homeodomain-like_sf"/>
</dbReference>
<evidence type="ECO:0000256" key="1">
    <source>
        <dbReference type="ARBA" id="ARBA00023015"/>
    </source>
</evidence>
<keyword evidence="1" id="KW-0805">Transcription regulation</keyword>
<dbReference type="SUPFAM" id="SSF46689">
    <property type="entry name" value="Homeodomain-like"/>
    <property type="match status" value="1"/>
</dbReference>
<dbReference type="AlphaFoldDB" id="A0A0H0JQ41"/>
<accession>A0A0H0JQ41</accession>